<dbReference type="EMBL" id="LTBA01000001">
    <property type="protein sequence ID" value="KYH36034.1"/>
    <property type="molecule type" value="Genomic_DNA"/>
</dbReference>
<sequence>MKKEFSLSRDKAMINFTAKYCVTSEALLDSYGFKKVLGTYIKRIKKRDCGIYNYIVNCIDNDDDVLMDCIVTLFKLLVVLDVDSIKKIDARYACLLKDTEKFVELIEGLYNFWRKIERYTIVHNKRIGDGLQNVSFIEANYNFTKLVLDTYRKIEETVLGYNHKVYRQLSAGGNVGLILNDIKGNCPEEYSFLNAVPFVDSILLQTPFISYPKRNKRSGIFKEEFKNPLEGLSINADHWFCFPIKVGELLAYVYFHRDFMTQGVSLSNLFEIAREEEYNGKKPDIIYVYGIRDNNNEMKTVFYKDKSNDIILGYANHNEDIDYFGYMKKMLLTIHNIKMIESGYIPIHGAMVNITMKNGKTANVIIMGDSGAGKSESLEAFRQLSEDYIKDMTIIFDDMGVVKIEKENELRAYGTEIGAFVRLDDLDVGYAYKNIDRSIFMNPDKINARVIIPVASYSEIMRGYPVDIFLYANNYEEGEEIQFFNTPEEAIPVFKAGARMAKGTTTEKGLVTSYFANPFGPVQRKEEMDKLLEKYFNKFYENNVKVGVIRTCLGIDGKEKEGPRKAAVKLFELIKSL</sequence>
<proteinExistence type="predicted"/>
<reference evidence="1 2" key="1">
    <citation type="submission" date="2016-02" db="EMBL/GenBank/DDBJ databases">
        <title>Genome sequence of Clostridium tepidiprofundi DSM 19306.</title>
        <authorList>
            <person name="Poehlein A."/>
            <person name="Daniel R."/>
        </authorList>
    </citation>
    <scope>NUCLEOTIDE SEQUENCE [LARGE SCALE GENOMIC DNA]</scope>
    <source>
        <strain evidence="1 2">DSM 19306</strain>
    </source>
</reference>
<protein>
    <recommendedName>
        <fullName evidence="3">Phosphoenolpyruvate carboxykinase</fullName>
    </recommendedName>
</protein>
<name>A0A151B819_9CLOT</name>
<evidence type="ECO:0008006" key="3">
    <source>
        <dbReference type="Google" id="ProtNLM"/>
    </source>
</evidence>
<dbReference type="STRING" id="1121338.CLTEP_04280"/>
<gene>
    <name evidence="1" type="ORF">CLTEP_04280</name>
</gene>
<dbReference type="OrthoDB" id="7052199at2"/>
<dbReference type="RefSeq" id="WP_066821807.1">
    <property type="nucleotide sequence ID" value="NZ_LTBA01000001.1"/>
</dbReference>
<comment type="caution">
    <text evidence="1">The sequence shown here is derived from an EMBL/GenBank/DDBJ whole genome shotgun (WGS) entry which is preliminary data.</text>
</comment>
<organism evidence="1 2">
    <name type="scientific">Clostridium tepidiprofundi DSM 19306</name>
    <dbReference type="NCBI Taxonomy" id="1121338"/>
    <lineage>
        <taxon>Bacteria</taxon>
        <taxon>Bacillati</taxon>
        <taxon>Bacillota</taxon>
        <taxon>Clostridia</taxon>
        <taxon>Eubacteriales</taxon>
        <taxon>Clostridiaceae</taxon>
        <taxon>Clostridium</taxon>
    </lineage>
</organism>
<keyword evidence="2" id="KW-1185">Reference proteome</keyword>
<dbReference type="SUPFAM" id="SSF53795">
    <property type="entry name" value="PEP carboxykinase-like"/>
    <property type="match status" value="1"/>
</dbReference>
<dbReference type="PATRIC" id="fig|1121338.3.peg.433"/>
<accession>A0A151B819</accession>
<dbReference type="Proteomes" id="UP000075531">
    <property type="component" value="Unassembled WGS sequence"/>
</dbReference>
<dbReference type="AlphaFoldDB" id="A0A151B819"/>
<evidence type="ECO:0000313" key="2">
    <source>
        <dbReference type="Proteomes" id="UP000075531"/>
    </source>
</evidence>
<evidence type="ECO:0000313" key="1">
    <source>
        <dbReference type="EMBL" id="KYH36034.1"/>
    </source>
</evidence>